<dbReference type="KEGG" id="foc:113211721"/>
<evidence type="ECO:0000256" key="5">
    <source>
        <dbReference type="ARBA" id="ARBA00023157"/>
    </source>
</evidence>
<dbReference type="Gene3D" id="2.40.10.10">
    <property type="entry name" value="Trypsin-like serine proteases"/>
    <property type="match status" value="1"/>
</dbReference>
<dbReference type="InterPro" id="IPR050430">
    <property type="entry name" value="Peptidase_S1"/>
</dbReference>
<evidence type="ECO:0000313" key="8">
    <source>
        <dbReference type="Proteomes" id="UP000504606"/>
    </source>
</evidence>
<protein>
    <submittedName>
        <fullName evidence="9">Trypsin-1-like isoform X1</fullName>
    </submittedName>
</protein>
<reference evidence="9" key="1">
    <citation type="submission" date="2025-08" db="UniProtKB">
        <authorList>
            <consortium name="RefSeq"/>
        </authorList>
    </citation>
    <scope>IDENTIFICATION</scope>
    <source>
        <tissue evidence="9">Whole organism</tissue>
    </source>
</reference>
<dbReference type="PROSITE" id="PS00134">
    <property type="entry name" value="TRYPSIN_HIS"/>
    <property type="match status" value="1"/>
</dbReference>
<dbReference type="Pfam" id="PF00089">
    <property type="entry name" value="Trypsin"/>
    <property type="match status" value="1"/>
</dbReference>
<evidence type="ECO:0000256" key="4">
    <source>
        <dbReference type="ARBA" id="ARBA00022825"/>
    </source>
</evidence>
<keyword evidence="2 6" id="KW-0645">Protease</keyword>
<name>A0A6J1T2X5_FRAOC</name>
<dbReference type="FunFam" id="2.40.10.10:FF:000034">
    <property type="entry name" value="Eupolytin"/>
    <property type="match status" value="1"/>
</dbReference>
<accession>A0A6J1T2X5</accession>
<dbReference type="PRINTS" id="PR00722">
    <property type="entry name" value="CHYMOTRYPSIN"/>
</dbReference>
<keyword evidence="8" id="KW-1185">Reference proteome</keyword>
<evidence type="ECO:0000256" key="3">
    <source>
        <dbReference type="ARBA" id="ARBA00022801"/>
    </source>
</evidence>
<dbReference type="OrthoDB" id="10059102at2759"/>
<dbReference type="InterPro" id="IPR043504">
    <property type="entry name" value="Peptidase_S1_PA_chymotrypsin"/>
</dbReference>
<keyword evidence="5" id="KW-1015">Disulfide bond</keyword>
<gene>
    <name evidence="9" type="primary">LOC113211721</name>
</gene>
<dbReference type="SMART" id="SM00020">
    <property type="entry name" value="Tryp_SPc"/>
    <property type="match status" value="1"/>
</dbReference>
<dbReference type="PROSITE" id="PS00135">
    <property type="entry name" value="TRYPSIN_SER"/>
    <property type="match status" value="1"/>
</dbReference>
<organism evidence="8 9">
    <name type="scientific">Frankliniella occidentalis</name>
    <name type="common">Western flower thrips</name>
    <name type="synonym">Euthrips occidentalis</name>
    <dbReference type="NCBI Taxonomy" id="133901"/>
    <lineage>
        <taxon>Eukaryota</taxon>
        <taxon>Metazoa</taxon>
        <taxon>Ecdysozoa</taxon>
        <taxon>Arthropoda</taxon>
        <taxon>Hexapoda</taxon>
        <taxon>Insecta</taxon>
        <taxon>Pterygota</taxon>
        <taxon>Neoptera</taxon>
        <taxon>Paraneoptera</taxon>
        <taxon>Thysanoptera</taxon>
        <taxon>Terebrantia</taxon>
        <taxon>Thripoidea</taxon>
        <taxon>Thripidae</taxon>
        <taxon>Frankliniella</taxon>
    </lineage>
</organism>
<dbReference type="GO" id="GO:0006508">
    <property type="term" value="P:proteolysis"/>
    <property type="evidence" value="ECO:0007669"/>
    <property type="project" value="UniProtKB-KW"/>
</dbReference>
<dbReference type="Proteomes" id="UP000504606">
    <property type="component" value="Unplaced"/>
</dbReference>
<dbReference type="AlphaFoldDB" id="A0A6J1T2X5"/>
<dbReference type="CDD" id="cd00190">
    <property type="entry name" value="Tryp_SPc"/>
    <property type="match status" value="1"/>
</dbReference>
<dbReference type="PROSITE" id="PS50240">
    <property type="entry name" value="TRYPSIN_DOM"/>
    <property type="match status" value="1"/>
</dbReference>
<dbReference type="InterPro" id="IPR001314">
    <property type="entry name" value="Peptidase_S1A"/>
</dbReference>
<proteinExistence type="inferred from homology"/>
<keyword evidence="4 6" id="KW-0720">Serine protease</keyword>
<evidence type="ECO:0000256" key="1">
    <source>
        <dbReference type="ARBA" id="ARBA00007664"/>
    </source>
</evidence>
<dbReference type="InterPro" id="IPR033116">
    <property type="entry name" value="TRYPSIN_SER"/>
</dbReference>
<keyword evidence="3 6" id="KW-0378">Hydrolase</keyword>
<dbReference type="InterPro" id="IPR018114">
    <property type="entry name" value="TRYPSIN_HIS"/>
</dbReference>
<dbReference type="GO" id="GO:0004252">
    <property type="term" value="F:serine-type endopeptidase activity"/>
    <property type="evidence" value="ECO:0007669"/>
    <property type="project" value="InterPro"/>
</dbReference>
<evidence type="ECO:0000256" key="6">
    <source>
        <dbReference type="RuleBase" id="RU363034"/>
    </source>
</evidence>
<dbReference type="InterPro" id="IPR001254">
    <property type="entry name" value="Trypsin_dom"/>
</dbReference>
<dbReference type="SUPFAM" id="SSF50494">
    <property type="entry name" value="Trypsin-like serine proteases"/>
    <property type="match status" value="1"/>
</dbReference>
<dbReference type="InterPro" id="IPR009003">
    <property type="entry name" value="Peptidase_S1_PA"/>
</dbReference>
<dbReference type="GeneID" id="113211721"/>
<evidence type="ECO:0000256" key="2">
    <source>
        <dbReference type="ARBA" id="ARBA00022670"/>
    </source>
</evidence>
<dbReference type="PANTHER" id="PTHR24276">
    <property type="entry name" value="POLYSERASE-RELATED"/>
    <property type="match status" value="1"/>
</dbReference>
<evidence type="ECO:0000259" key="7">
    <source>
        <dbReference type="PROSITE" id="PS50240"/>
    </source>
</evidence>
<dbReference type="PANTHER" id="PTHR24276:SF91">
    <property type="entry name" value="AT26814P-RELATED"/>
    <property type="match status" value="1"/>
</dbReference>
<feature type="domain" description="Peptidase S1" evidence="7">
    <location>
        <begin position="62"/>
        <end position="297"/>
    </location>
</feature>
<dbReference type="RefSeq" id="XP_026285980.1">
    <property type="nucleotide sequence ID" value="XM_026430195.2"/>
</dbReference>
<sequence>MVIACARSPQATRPATITPTRCFPRYAMLPALASRALLLFLLPNVVPAGGRPIDGGSNMERIVGGTNADIKDFAHQLSLEVMFMHSCGASVISETFALTAAHCVFGMPRQPPWFVRLRAGSTSGFLGIGGEMHAIDYVEPHASFNKTTTDFDIGLIKVKRPFTFSSRISPIKVVDERHYVKVGSIATVSGWGMTSERALFTPWTLHSVDIPVVDRSACNHNYTAHGAKISERMICAGGTGDGKDSCQGDSGGPLISQDRQLIGVVSWGYGCARAGFPGIYTNVAHPDIRRFIREAAGV</sequence>
<comment type="similarity">
    <text evidence="1">Belongs to the peptidase S1 family.</text>
</comment>
<evidence type="ECO:0000313" key="9">
    <source>
        <dbReference type="RefSeq" id="XP_026285980.1"/>
    </source>
</evidence>